<feature type="region of interest" description="Disordered" evidence="1">
    <location>
        <begin position="59"/>
        <end position="132"/>
    </location>
</feature>
<evidence type="ECO:0000313" key="7">
    <source>
        <dbReference type="Proteomes" id="UP000290942"/>
    </source>
</evidence>
<feature type="domain" description="Mycoplasma immunoglobulin binding protein arm" evidence="4">
    <location>
        <begin position="178"/>
        <end position="327"/>
    </location>
</feature>
<dbReference type="NCBIfam" id="TIGR04526">
    <property type="entry name" value="predic_Ig_block"/>
    <property type="match status" value="1"/>
</dbReference>
<dbReference type="InterPro" id="IPR058861">
    <property type="entry name" value="MIB_arm"/>
</dbReference>
<feature type="compositionally biased region" description="Basic and acidic residues" evidence="1">
    <location>
        <begin position="68"/>
        <end position="90"/>
    </location>
</feature>
<feature type="compositionally biased region" description="Basic and acidic residues" evidence="1">
    <location>
        <begin position="98"/>
        <end position="129"/>
    </location>
</feature>
<dbReference type="Pfam" id="PF26364">
    <property type="entry name" value="MIB_M2"/>
    <property type="match status" value="1"/>
</dbReference>
<evidence type="ECO:0000259" key="5">
    <source>
        <dbReference type="Pfam" id="PF26364"/>
    </source>
</evidence>
<evidence type="ECO:0000256" key="1">
    <source>
        <dbReference type="SAM" id="MobiDB-lite"/>
    </source>
</evidence>
<evidence type="ECO:0000259" key="4">
    <source>
        <dbReference type="Pfam" id="PF26361"/>
    </source>
</evidence>
<evidence type="ECO:0000256" key="2">
    <source>
        <dbReference type="SAM" id="SignalP"/>
    </source>
</evidence>
<evidence type="ECO:0008006" key="8">
    <source>
        <dbReference type="Google" id="ProtNLM"/>
    </source>
</evidence>
<feature type="domain" description="Mycoplasma immunoglobulin binding protein M2" evidence="5">
    <location>
        <begin position="545"/>
        <end position="736"/>
    </location>
</feature>
<proteinExistence type="predicted"/>
<dbReference type="InterPro" id="IPR030942">
    <property type="entry name" value="Mycoplas_M_dom"/>
</dbReference>
<dbReference type="NCBIfam" id="TIGR04524">
    <property type="entry name" value="mycoplas_M_dom"/>
    <property type="match status" value="1"/>
</dbReference>
<reference evidence="6 7" key="1">
    <citation type="submission" date="2019-01" db="EMBL/GenBank/DDBJ databases">
        <authorList>
            <consortium name="Pathogen Informatics"/>
        </authorList>
    </citation>
    <scope>NUCLEOTIDE SEQUENCE [LARGE SCALE GENOMIC DNA]</scope>
    <source>
        <strain evidence="6 7">NCTC10122</strain>
    </source>
</reference>
<dbReference type="Pfam" id="PF26361">
    <property type="entry name" value="MIB_arm"/>
    <property type="match status" value="1"/>
</dbReference>
<feature type="domain" description="IgG-blocking virulence" evidence="3">
    <location>
        <begin position="334"/>
        <end position="535"/>
    </location>
</feature>
<dbReference type="Pfam" id="PF26360">
    <property type="entry name" value="MIB_M1"/>
    <property type="match status" value="1"/>
</dbReference>
<name>A0A449A9T7_9BACT</name>
<dbReference type="AlphaFoldDB" id="A0A449A9T7"/>
<evidence type="ECO:0000259" key="3">
    <source>
        <dbReference type="Pfam" id="PF26360"/>
    </source>
</evidence>
<feature type="chain" id="PRO_5019493883" description="Immunoglobulin-blocking virulence protein" evidence="2">
    <location>
        <begin position="22"/>
        <end position="748"/>
    </location>
</feature>
<dbReference type="InterPro" id="IPR030941">
    <property type="entry name" value="Predic_Ig_block"/>
</dbReference>
<sequence length="748" mass="85031">MFKKNKILALSLSGTVLSATAIGVVVYLANSDDRNKTDYRTTANARNNLVAKDNLDLTNTIPSNADTNLKEIPKKEEPPKVVPPKEEPPKKQPIIKVEPPKEEPKPKPIPKPEPKPEPKPKPKVEEPKKQTITVNGIKVYGDVKPLQPRQIPSYDRDKGLSSDYINHTVPEVISIEVTPELIKKSIEDTIGTGKKEGLNSDWSKSMVNNALSIDLSKDPDGLDRFIKQNQDYWTNQFYKWQRLFDSPKIREFLKDDKKSEYDTMISQNKFKGKEHRYLWIYNNLDWSKLNKLSSAAQEQLKKGYVLDPNNAYINENGELDSHAYSPPEGHNVVIGRRVNDNKNRRTFSYDSPYGRTPDDIRYGRYPGWKSTDVTLSDERFKDIIKAEDGFRLIKMERENKVNDPKQINEGLVVEIDAANYSGYNKTLQLIKKIKKENINVTSFRIQNMGEKDSAQKFKPILEALPNEIQQLELYFSDKATNTGSLIALEHKKIKELSLYTLGNSLKESWSINPWAVFKTEWVNTNDYNVSWSYQKGAPIATRITFNALAFEESDYKKDASDPFERINDGLRMAYYSRNNWPFFQGGFGPGLNPDHNEGNNSYPTDLDFSRAPSIKTLRGLIFYDKYKPQNAARKVWTVKFFNDKSTYEIGDEDLANAGFENFAKPAGQKAPKIVFSNNTTTTGFKITSSDLSPSAISNLHRFVELVRAGNSGFPGTVTVVNNPSLAQKLKSAGFKVVETNNSSDEEFY</sequence>
<dbReference type="Proteomes" id="UP000290942">
    <property type="component" value="Chromosome"/>
</dbReference>
<evidence type="ECO:0000313" key="6">
    <source>
        <dbReference type="EMBL" id="VEU61043.1"/>
    </source>
</evidence>
<dbReference type="EMBL" id="LR214970">
    <property type="protein sequence ID" value="VEU61043.1"/>
    <property type="molecule type" value="Genomic_DNA"/>
</dbReference>
<dbReference type="InterPro" id="IPR058860">
    <property type="entry name" value="MIB_M2"/>
</dbReference>
<gene>
    <name evidence="6" type="ORF">NCTC10122_00631</name>
</gene>
<dbReference type="RefSeq" id="WP_129687861.1">
    <property type="nucleotide sequence ID" value="NZ_LR214970.1"/>
</dbReference>
<organism evidence="6 7">
    <name type="scientific">Mycoplasmopsis bovigenitalium</name>
    <dbReference type="NCBI Taxonomy" id="2112"/>
    <lineage>
        <taxon>Bacteria</taxon>
        <taxon>Bacillati</taxon>
        <taxon>Mycoplasmatota</taxon>
        <taxon>Mycoplasmoidales</taxon>
        <taxon>Metamycoplasmataceae</taxon>
        <taxon>Mycoplasmopsis</taxon>
    </lineage>
</organism>
<protein>
    <recommendedName>
        <fullName evidence="8">Immunoglobulin-blocking virulence protein</fullName>
    </recommendedName>
</protein>
<feature type="signal peptide" evidence="2">
    <location>
        <begin position="1"/>
        <end position="21"/>
    </location>
</feature>
<accession>A0A449A9T7</accession>
<keyword evidence="2" id="KW-0732">Signal</keyword>